<dbReference type="AlphaFoldDB" id="A0A854X3K9"/>
<reference evidence="2 3" key="1">
    <citation type="submission" date="2017-09" db="EMBL/GenBank/DDBJ databases">
        <authorList>
            <person name="Haney C."/>
            <person name="Melnyk R."/>
        </authorList>
    </citation>
    <scope>NUCLEOTIDE SEQUENCE [LARGE SCALE GENOMIC DNA]</scope>
    <source>
        <strain evidence="2 3">CH229</strain>
    </source>
</reference>
<organism evidence="2 3">
    <name type="scientific">Pseudomonas fluorescens</name>
    <dbReference type="NCBI Taxonomy" id="294"/>
    <lineage>
        <taxon>Bacteria</taxon>
        <taxon>Pseudomonadati</taxon>
        <taxon>Pseudomonadota</taxon>
        <taxon>Gammaproteobacteria</taxon>
        <taxon>Pseudomonadales</taxon>
        <taxon>Pseudomonadaceae</taxon>
        <taxon>Pseudomonas</taxon>
    </lineage>
</organism>
<keyword evidence="1" id="KW-0472">Membrane</keyword>
<name>A0A854X3K9_PSEFL</name>
<comment type="caution">
    <text evidence="2">The sequence shown here is derived from an EMBL/GenBank/DDBJ whole genome shotgun (WGS) entry which is preliminary data.</text>
</comment>
<evidence type="ECO:0000256" key="1">
    <source>
        <dbReference type="SAM" id="Phobius"/>
    </source>
</evidence>
<proteinExistence type="predicted"/>
<gene>
    <name evidence="2" type="ORF">CP335_08005</name>
</gene>
<evidence type="ECO:0000313" key="2">
    <source>
        <dbReference type="EMBL" id="PCM50138.1"/>
    </source>
</evidence>
<sequence length="67" mass="8349">MIHTQSLRLVMLQKLNHYSARMCQFSYPRDSRRKKIFKIYLKLFFLYVFYRLLLLMETRVGKKYPIL</sequence>
<dbReference type="Proteomes" id="UP000218643">
    <property type="component" value="Unassembled WGS sequence"/>
</dbReference>
<evidence type="ECO:0000313" key="3">
    <source>
        <dbReference type="Proteomes" id="UP000218643"/>
    </source>
</evidence>
<accession>A0A854X3K9</accession>
<keyword evidence="1" id="KW-0812">Transmembrane</keyword>
<reference evidence="2 3" key="2">
    <citation type="submission" date="2017-10" db="EMBL/GenBank/DDBJ databases">
        <title>Rhizosphere-associated Pseudomonas modulate jasmonic acid/salicylic acid antagonism to induce systemic resistance to herbivores at the cost of susceptibility to pathogens.</title>
        <authorList>
            <person name="Haney C.H."/>
            <person name="Wiesmann C.L."/>
            <person name="Shapiro L.R."/>
            <person name="O'Sullivan L.R."/>
            <person name="Khorasani S."/>
            <person name="Melnyk R.A."/>
            <person name="Xiao L."/>
            <person name="Bush J."/>
            <person name="Carrillo J."/>
            <person name="Pierce N.E."/>
            <person name="Ausubel F.M."/>
        </authorList>
    </citation>
    <scope>NUCLEOTIDE SEQUENCE [LARGE SCALE GENOMIC DNA]</scope>
    <source>
        <strain evidence="2 3">CH229</strain>
    </source>
</reference>
<feature type="transmembrane region" description="Helical" evidence="1">
    <location>
        <begin position="39"/>
        <end position="56"/>
    </location>
</feature>
<protein>
    <submittedName>
        <fullName evidence="2">Uncharacterized protein</fullName>
    </submittedName>
</protein>
<dbReference type="EMBL" id="NXHE01000007">
    <property type="protein sequence ID" value="PCM50138.1"/>
    <property type="molecule type" value="Genomic_DNA"/>
</dbReference>
<keyword evidence="1" id="KW-1133">Transmembrane helix</keyword>